<gene>
    <name evidence="1" type="ORF">DM860_008992</name>
</gene>
<evidence type="ECO:0000313" key="2">
    <source>
        <dbReference type="Proteomes" id="UP000249390"/>
    </source>
</evidence>
<organism evidence="1 2">
    <name type="scientific">Cuscuta australis</name>
    <dbReference type="NCBI Taxonomy" id="267555"/>
    <lineage>
        <taxon>Eukaryota</taxon>
        <taxon>Viridiplantae</taxon>
        <taxon>Streptophyta</taxon>
        <taxon>Embryophyta</taxon>
        <taxon>Tracheophyta</taxon>
        <taxon>Spermatophyta</taxon>
        <taxon>Magnoliopsida</taxon>
        <taxon>eudicotyledons</taxon>
        <taxon>Gunneridae</taxon>
        <taxon>Pentapetalae</taxon>
        <taxon>asterids</taxon>
        <taxon>lamiids</taxon>
        <taxon>Solanales</taxon>
        <taxon>Convolvulaceae</taxon>
        <taxon>Cuscuteae</taxon>
        <taxon>Cuscuta</taxon>
        <taxon>Cuscuta subgen. Grammica</taxon>
        <taxon>Cuscuta sect. Cleistogrammica</taxon>
    </lineage>
</organism>
<dbReference type="EMBL" id="NQVE01000183">
    <property type="protein sequence ID" value="RAL41810.1"/>
    <property type="molecule type" value="Genomic_DNA"/>
</dbReference>
<comment type="caution">
    <text evidence="1">The sequence shown here is derived from an EMBL/GenBank/DDBJ whole genome shotgun (WGS) entry which is preliminary data.</text>
</comment>
<evidence type="ECO:0000313" key="1">
    <source>
        <dbReference type="EMBL" id="RAL41810.1"/>
    </source>
</evidence>
<dbReference type="Proteomes" id="UP000249390">
    <property type="component" value="Unassembled WGS sequence"/>
</dbReference>
<protein>
    <submittedName>
        <fullName evidence="1">Uncharacterized protein</fullName>
    </submittedName>
</protein>
<name>A0A328D9H0_9ASTE</name>
<proteinExistence type="predicted"/>
<dbReference type="AlphaFoldDB" id="A0A328D9H0"/>
<accession>A0A328D9H0</accession>
<sequence>MNYYQEQYLKHIELLLRKLVFSHEKVYVTV</sequence>
<keyword evidence="2" id="KW-1185">Reference proteome</keyword>
<reference evidence="1 2" key="1">
    <citation type="submission" date="2018-06" db="EMBL/GenBank/DDBJ databases">
        <title>The Genome of Cuscuta australis (Dodder) Provides Insight into the Evolution of Plant Parasitism.</title>
        <authorList>
            <person name="Liu H."/>
        </authorList>
    </citation>
    <scope>NUCLEOTIDE SEQUENCE [LARGE SCALE GENOMIC DNA]</scope>
    <source>
        <strain evidence="2">cv. Yunnan</strain>
        <tissue evidence="1">Vines</tissue>
    </source>
</reference>